<dbReference type="EMBL" id="NEVM01000001">
    <property type="protein sequence ID" value="OZI37649.1"/>
    <property type="molecule type" value="Genomic_DNA"/>
</dbReference>
<feature type="domain" description="Major facilitator superfamily (MFS) profile" evidence="7">
    <location>
        <begin position="47"/>
        <end position="481"/>
    </location>
</feature>
<feature type="transmembrane region" description="Helical" evidence="6">
    <location>
        <begin position="298"/>
        <end position="323"/>
    </location>
</feature>
<feature type="transmembrane region" description="Helical" evidence="6">
    <location>
        <begin position="257"/>
        <end position="277"/>
    </location>
</feature>
<feature type="transmembrane region" description="Helical" evidence="6">
    <location>
        <begin position="329"/>
        <end position="349"/>
    </location>
</feature>
<feature type="transmembrane region" description="Helical" evidence="6">
    <location>
        <begin position="47"/>
        <end position="71"/>
    </location>
</feature>
<feature type="transmembrane region" description="Helical" evidence="6">
    <location>
        <begin position="233"/>
        <end position="251"/>
    </location>
</feature>
<dbReference type="Proteomes" id="UP000216020">
    <property type="component" value="Unassembled WGS sequence"/>
</dbReference>
<dbReference type="PROSITE" id="PS50850">
    <property type="entry name" value="MFS"/>
    <property type="match status" value="1"/>
</dbReference>
<dbReference type="InterPro" id="IPR011701">
    <property type="entry name" value="MFS"/>
</dbReference>
<keyword evidence="5 6" id="KW-0472">Membrane</keyword>
<dbReference type="InterPro" id="IPR020846">
    <property type="entry name" value="MFS_dom"/>
</dbReference>
<evidence type="ECO:0000256" key="1">
    <source>
        <dbReference type="ARBA" id="ARBA00004141"/>
    </source>
</evidence>
<dbReference type="Gene3D" id="1.20.1250.20">
    <property type="entry name" value="MFS general substrate transporter like domains"/>
    <property type="match status" value="1"/>
</dbReference>
<keyword evidence="3 6" id="KW-0812">Transmembrane</keyword>
<gene>
    <name evidence="8" type="ORF">CAL29_04440</name>
</gene>
<name>A0A261SJP0_9BORD</name>
<evidence type="ECO:0000256" key="3">
    <source>
        <dbReference type="ARBA" id="ARBA00022692"/>
    </source>
</evidence>
<dbReference type="AlphaFoldDB" id="A0A261SJP0"/>
<proteinExistence type="predicted"/>
<comment type="subcellular location">
    <subcellularLocation>
        <location evidence="1">Membrane</location>
        <topology evidence="1">Multi-pass membrane protein</topology>
    </subcellularLocation>
</comment>
<dbReference type="Pfam" id="PF07690">
    <property type="entry name" value="MFS_1"/>
    <property type="match status" value="1"/>
</dbReference>
<feature type="transmembrane region" description="Helical" evidence="6">
    <location>
        <begin position="113"/>
        <end position="136"/>
    </location>
</feature>
<evidence type="ECO:0000313" key="9">
    <source>
        <dbReference type="Proteomes" id="UP000216020"/>
    </source>
</evidence>
<feature type="transmembrane region" description="Helical" evidence="6">
    <location>
        <begin position="458"/>
        <end position="478"/>
    </location>
</feature>
<comment type="caution">
    <text evidence="8">The sequence shown here is derived from an EMBL/GenBank/DDBJ whole genome shotgun (WGS) entry which is preliminary data.</text>
</comment>
<feature type="transmembrane region" description="Helical" evidence="6">
    <location>
        <begin position="361"/>
        <end position="382"/>
    </location>
</feature>
<evidence type="ECO:0000256" key="6">
    <source>
        <dbReference type="SAM" id="Phobius"/>
    </source>
</evidence>
<dbReference type="InterPro" id="IPR036259">
    <property type="entry name" value="MFS_trans_sf"/>
</dbReference>
<sequence>MPGRATRPAPPTLFHTPYLMPAPRLSFSLQQPLPIGQGLPAADRRRAALAVMLGVCMASLDTAIANTALPAMARDLGVSEADSIWVISAYQLAMVGALLPLASLGEIIGYRRIMVAGMVLFTIASLACGLSPSLPWLVAARVAQGLGGAGLMAVNIAMLRYIYSDRMLGAGVGLNSLVVGFSFAAGPTVASLILTVASWHWLFLINVPVGMVALRLCQLSLPASAGSGHRFDGLAALFAAGFLALLVFALNEGAHVAPPRMIALSAVGALACLLVLLRRQAGHPAPLLAVDLLKRPMFALSAATSVCTFATQSLAFVSLPFLLQNAMGYTQVQTGFLITPWPVLVAALGPVAGRLSDRYSAGLLAGVGLAVLAVGMVLLALLPEAPGAFDIGWRMALCGAGFGFFQSPNVRALMTSAPPARSGGASGMVGTVRLLGQSSGAALVAACFHASTAQGALMALWLGALFAGLASIASFMRLRLN</sequence>
<reference evidence="9" key="1">
    <citation type="submission" date="2017-05" db="EMBL/GenBank/DDBJ databases">
        <title>Complete and WGS of Bordetella genogroups.</title>
        <authorList>
            <person name="Spilker T."/>
            <person name="Lipuma J."/>
        </authorList>
    </citation>
    <scope>NUCLEOTIDE SEQUENCE [LARGE SCALE GENOMIC DNA]</scope>
    <source>
        <strain evidence="9">AU16122</strain>
    </source>
</reference>
<evidence type="ECO:0000256" key="4">
    <source>
        <dbReference type="ARBA" id="ARBA00022989"/>
    </source>
</evidence>
<feature type="transmembrane region" description="Helical" evidence="6">
    <location>
        <begin position="200"/>
        <end position="221"/>
    </location>
</feature>
<dbReference type="GO" id="GO:0022857">
    <property type="term" value="F:transmembrane transporter activity"/>
    <property type="evidence" value="ECO:0007669"/>
    <property type="project" value="InterPro"/>
</dbReference>
<evidence type="ECO:0000256" key="5">
    <source>
        <dbReference type="ARBA" id="ARBA00023136"/>
    </source>
</evidence>
<keyword evidence="4 6" id="KW-1133">Transmembrane helix</keyword>
<dbReference type="PANTHER" id="PTHR42718:SF9">
    <property type="entry name" value="MAJOR FACILITATOR SUPERFAMILY MULTIDRUG TRANSPORTER MFSC"/>
    <property type="match status" value="1"/>
</dbReference>
<dbReference type="SUPFAM" id="SSF103473">
    <property type="entry name" value="MFS general substrate transporter"/>
    <property type="match status" value="1"/>
</dbReference>
<feature type="transmembrane region" description="Helical" evidence="6">
    <location>
        <begin position="142"/>
        <end position="162"/>
    </location>
</feature>
<dbReference type="PANTHER" id="PTHR42718">
    <property type="entry name" value="MAJOR FACILITATOR SUPERFAMILY MULTIDRUG TRANSPORTER MFSC"/>
    <property type="match status" value="1"/>
</dbReference>
<feature type="transmembrane region" description="Helical" evidence="6">
    <location>
        <begin position="174"/>
        <end position="194"/>
    </location>
</feature>
<evidence type="ECO:0000256" key="2">
    <source>
        <dbReference type="ARBA" id="ARBA00022448"/>
    </source>
</evidence>
<evidence type="ECO:0000259" key="7">
    <source>
        <dbReference type="PROSITE" id="PS50850"/>
    </source>
</evidence>
<evidence type="ECO:0000313" key="8">
    <source>
        <dbReference type="EMBL" id="OZI37649.1"/>
    </source>
</evidence>
<dbReference type="Gene3D" id="1.20.1720.10">
    <property type="entry name" value="Multidrug resistance protein D"/>
    <property type="match status" value="1"/>
</dbReference>
<feature type="transmembrane region" description="Helical" evidence="6">
    <location>
        <begin position="83"/>
        <end position="101"/>
    </location>
</feature>
<keyword evidence="9" id="KW-1185">Reference proteome</keyword>
<dbReference type="GO" id="GO:0016020">
    <property type="term" value="C:membrane"/>
    <property type="evidence" value="ECO:0007669"/>
    <property type="project" value="UniProtKB-SubCell"/>
</dbReference>
<organism evidence="8 9">
    <name type="scientific">Bordetella genomosp. 10</name>
    <dbReference type="NCBI Taxonomy" id="1416804"/>
    <lineage>
        <taxon>Bacteria</taxon>
        <taxon>Pseudomonadati</taxon>
        <taxon>Pseudomonadota</taxon>
        <taxon>Betaproteobacteria</taxon>
        <taxon>Burkholderiales</taxon>
        <taxon>Alcaligenaceae</taxon>
        <taxon>Bordetella</taxon>
    </lineage>
</organism>
<accession>A0A261SJP0</accession>
<dbReference type="CDD" id="cd17321">
    <property type="entry name" value="MFS_MMR_MDR_like"/>
    <property type="match status" value="1"/>
</dbReference>
<keyword evidence="2" id="KW-0813">Transport</keyword>
<protein>
    <submittedName>
        <fullName evidence="8">MFS transporter</fullName>
    </submittedName>
</protein>